<reference evidence="1" key="1">
    <citation type="submission" date="2021-01" db="EMBL/GenBank/DDBJ databases">
        <title>Genomic Encyclopedia of Type Strains, Phase IV (KMG-IV): sequencing the most valuable type-strain genomes for metagenomic binning, comparative biology and taxonomic classification.</title>
        <authorList>
            <person name="Goeker M."/>
        </authorList>
    </citation>
    <scope>NUCLEOTIDE SEQUENCE</scope>
    <source>
        <strain evidence="1">DSM 23230</strain>
    </source>
</reference>
<name>A0A938XQ53_9FIRM</name>
<accession>A0A938XQ53</accession>
<gene>
    <name evidence="1" type="ORF">JOC47_002624</name>
</gene>
<protein>
    <recommendedName>
        <fullName evidence="3">DUF370 domain-containing protein</fullName>
    </recommendedName>
</protein>
<dbReference type="Proteomes" id="UP000774000">
    <property type="component" value="Unassembled WGS sequence"/>
</dbReference>
<dbReference type="Pfam" id="PF04025">
    <property type="entry name" value="RemA-like"/>
    <property type="match status" value="1"/>
</dbReference>
<organism evidence="1 2">
    <name type="scientific">Halanaerobacter jeridensis</name>
    <dbReference type="NCBI Taxonomy" id="706427"/>
    <lineage>
        <taxon>Bacteria</taxon>
        <taxon>Bacillati</taxon>
        <taxon>Bacillota</taxon>
        <taxon>Clostridia</taxon>
        <taxon>Halanaerobiales</taxon>
        <taxon>Halobacteroidaceae</taxon>
        <taxon>Halanaerobacter</taxon>
    </lineage>
</organism>
<proteinExistence type="predicted"/>
<dbReference type="RefSeq" id="WP_204702506.1">
    <property type="nucleotide sequence ID" value="NZ_JAFBDQ010000017.1"/>
</dbReference>
<evidence type="ECO:0000313" key="1">
    <source>
        <dbReference type="EMBL" id="MBM7557758.1"/>
    </source>
</evidence>
<evidence type="ECO:0008006" key="3">
    <source>
        <dbReference type="Google" id="ProtNLM"/>
    </source>
</evidence>
<keyword evidence="2" id="KW-1185">Reference proteome</keyword>
<comment type="caution">
    <text evidence="1">The sequence shown here is derived from an EMBL/GenBank/DDBJ whole genome shotgun (WGS) entry which is preliminary data.</text>
</comment>
<dbReference type="InterPro" id="IPR007169">
    <property type="entry name" value="RemA-like"/>
</dbReference>
<dbReference type="NCBIfam" id="NF046065">
    <property type="entry name" value="MtxRegRemB"/>
    <property type="match status" value="1"/>
</dbReference>
<evidence type="ECO:0000313" key="2">
    <source>
        <dbReference type="Proteomes" id="UP000774000"/>
    </source>
</evidence>
<dbReference type="AlphaFoldDB" id="A0A938XQ53"/>
<dbReference type="EMBL" id="JAFBDQ010000017">
    <property type="protein sequence ID" value="MBM7557758.1"/>
    <property type="molecule type" value="Genomic_DNA"/>
</dbReference>
<sequence>MLHLGQGRTIPAKDVVLIADWEATTDSEDTVDFLDISEEEGFIIDYAEGDPKSFVVTEEKIYYSIISSETLRKRMNFVYNLE</sequence>